<protein>
    <recommendedName>
        <fullName evidence="5">Non-canonical purine NTP phosphatase/PRRC1 domain-containing protein</fullName>
    </recommendedName>
</protein>
<proteinExistence type="inferred from homology"/>
<comment type="similarity">
    <text evidence="2">Belongs to the PRRC1 family.</text>
</comment>
<reference evidence="6 7" key="1">
    <citation type="submission" date="2015-09" db="EMBL/GenBank/DDBJ databases">
        <title>Draft genome of the scarab beetle Oryctes borbonicus.</title>
        <authorList>
            <person name="Meyer J.M."/>
            <person name="Markov G.V."/>
            <person name="Baskaran P."/>
            <person name="Herrmann M."/>
            <person name="Sommer R.J."/>
            <person name="Roedelsperger C."/>
        </authorList>
    </citation>
    <scope>NUCLEOTIDE SEQUENCE [LARGE SCALE GENOMIC DNA]</scope>
    <source>
        <strain evidence="6">OB123</strain>
        <tissue evidence="6">Whole animal</tissue>
    </source>
</reference>
<feature type="domain" description="Non-canonical purine NTP phosphatase/PRRC1" evidence="5">
    <location>
        <begin position="216"/>
        <end position="332"/>
    </location>
</feature>
<dbReference type="PANTHER" id="PTHR23276:SF2">
    <property type="entry name" value="PROTEIN PRRC1"/>
    <property type="match status" value="1"/>
</dbReference>
<comment type="caution">
    <text evidence="6">The sequence shown here is derived from an EMBL/GenBank/DDBJ whole genome shotgun (WGS) entry which is preliminary data.</text>
</comment>
<dbReference type="PANTHER" id="PTHR23276">
    <property type="entry name" value="PROTEIN PRRC1"/>
    <property type="match status" value="1"/>
</dbReference>
<evidence type="ECO:0000313" key="6">
    <source>
        <dbReference type="EMBL" id="KRT81099.1"/>
    </source>
</evidence>
<evidence type="ECO:0000259" key="5">
    <source>
        <dbReference type="Pfam" id="PF01931"/>
    </source>
</evidence>
<feature type="compositionally biased region" description="Basic and acidic residues" evidence="4">
    <location>
        <begin position="14"/>
        <end position="28"/>
    </location>
</feature>
<dbReference type="EMBL" id="LJIG01016272">
    <property type="protein sequence ID" value="KRT81099.1"/>
    <property type="molecule type" value="Genomic_DNA"/>
</dbReference>
<dbReference type="InterPro" id="IPR026534">
    <property type="entry name" value="PRRC1"/>
</dbReference>
<feature type="region of interest" description="Disordered" evidence="4">
    <location>
        <begin position="1"/>
        <end position="42"/>
    </location>
</feature>
<sequence length="398" mass="42305">MYQDDSNGENTFEIIDKKIDDSVGEKTESISSMSSSASLLPSPSASVAGIPSGNLLSNVPPPTALPSFIAGGLPTTSPVLTQTNPQSPPISSVTISPPTQTSAVKKIETPAPIAVPLQPALNITTSEPFYPTQFSAAIPPSKGVQHGTVVPEQQPLVGQQDSGGFIGWMKGAVSSGGLLSKVAEKAKNSVDSMITTLDPQMREYIYSGGDLDILVASQQEIKVSAIREAFQSVFGKATITGITAQSTNIAPQPVGFAAGVKAAEERIQAVLRDNKVQQNPAPVVAIENFILEVGEDKWYDLGVLILSDPIKQINLQTFTQMTPVPAAIVTLAQEDTPQDYPLRWSGLEVTIGSLMANNLHVHHSEWHQSLTGVSRRELILMAAKTLATLYKNTISEVN</sequence>
<evidence type="ECO:0000256" key="4">
    <source>
        <dbReference type="SAM" id="MobiDB-lite"/>
    </source>
</evidence>
<feature type="compositionally biased region" description="Polar residues" evidence="4">
    <location>
        <begin position="1"/>
        <end position="10"/>
    </location>
</feature>
<evidence type="ECO:0000256" key="2">
    <source>
        <dbReference type="ARBA" id="ARBA00010298"/>
    </source>
</evidence>
<dbReference type="Proteomes" id="UP000051574">
    <property type="component" value="Unassembled WGS sequence"/>
</dbReference>
<dbReference type="OrthoDB" id="4968544at2759"/>
<dbReference type="AlphaFoldDB" id="A0A0T6B1P0"/>
<feature type="compositionally biased region" description="Low complexity" evidence="4">
    <location>
        <begin position="29"/>
        <end position="42"/>
    </location>
</feature>
<dbReference type="GO" id="GO:0005794">
    <property type="term" value="C:Golgi apparatus"/>
    <property type="evidence" value="ECO:0007669"/>
    <property type="project" value="UniProtKB-SubCell"/>
</dbReference>
<dbReference type="GO" id="GO:0034237">
    <property type="term" value="F:protein kinase A regulatory subunit binding"/>
    <property type="evidence" value="ECO:0007669"/>
    <property type="project" value="TreeGrafter"/>
</dbReference>
<dbReference type="InterPro" id="IPR029001">
    <property type="entry name" value="ITPase-like_fam"/>
</dbReference>
<keyword evidence="3" id="KW-0333">Golgi apparatus</keyword>
<evidence type="ECO:0000256" key="1">
    <source>
        <dbReference type="ARBA" id="ARBA00004555"/>
    </source>
</evidence>
<dbReference type="FunFam" id="3.90.950.10:FF:000017">
    <property type="entry name" value="Protein PRRC1-B"/>
    <property type="match status" value="1"/>
</dbReference>
<dbReference type="Pfam" id="PF01931">
    <property type="entry name" value="NTPase_I-T"/>
    <property type="match status" value="1"/>
</dbReference>
<dbReference type="InterPro" id="IPR026533">
    <property type="entry name" value="NTPase/PRRC1"/>
</dbReference>
<evidence type="ECO:0000313" key="7">
    <source>
        <dbReference type="Proteomes" id="UP000051574"/>
    </source>
</evidence>
<organism evidence="6 7">
    <name type="scientific">Oryctes borbonicus</name>
    <dbReference type="NCBI Taxonomy" id="1629725"/>
    <lineage>
        <taxon>Eukaryota</taxon>
        <taxon>Metazoa</taxon>
        <taxon>Ecdysozoa</taxon>
        <taxon>Arthropoda</taxon>
        <taxon>Hexapoda</taxon>
        <taxon>Insecta</taxon>
        <taxon>Pterygota</taxon>
        <taxon>Neoptera</taxon>
        <taxon>Endopterygota</taxon>
        <taxon>Coleoptera</taxon>
        <taxon>Polyphaga</taxon>
        <taxon>Scarabaeiformia</taxon>
        <taxon>Scarabaeidae</taxon>
        <taxon>Dynastinae</taxon>
        <taxon>Oryctes</taxon>
    </lineage>
</organism>
<gene>
    <name evidence="6" type="ORF">AMK59_6204</name>
</gene>
<dbReference type="Gene3D" id="3.90.950.10">
    <property type="match status" value="1"/>
</dbReference>
<comment type="subcellular location">
    <subcellularLocation>
        <location evidence="1">Golgi apparatus</location>
    </subcellularLocation>
</comment>
<accession>A0A0T6B1P0</accession>
<evidence type="ECO:0000256" key="3">
    <source>
        <dbReference type="ARBA" id="ARBA00023034"/>
    </source>
</evidence>
<keyword evidence="7" id="KW-1185">Reference proteome</keyword>
<name>A0A0T6B1P0_9SCAR</name>
<dbReference type="SUPFAM" id="SSF52972">
    <property type="entry name" value="ITPase-like"/>
    <property type="match status" value="1"/>
</dbReference>